<keyword evidence="1" id="KW-0325">Glycoprotein</keyword>
<proteinExistence type="inferred from homology"/>
<dbReference type="GeneTree" id="ENSGT01150000287002"/>
<comment type="similarity">
    <text evidence="2">Belongs to the MHC class I family.</text>
</comment>
<keyword evidence="5" id="KW-1185">Reference proteome</keyword>
<dbReference type="GO" id="GO:0006955">
    <property type="term" value="P:immune response"/>
    <property type="evidence" value="ECO:0007669"/>
    <property type="project" value="TreeGrafter"/>
</dbReference>
<dbReference type="Proteomes" id="UP000261340">
    <property type="component" value="Unplaced"/>
</dbReference>
<dbReference type="InterPro" id="IPR036179">
    <property type="entry name" value="Ig-like_dom_sf"/>
</dbReference>
<dbReference type="AlphaFoldDB" id="A0A3Q0RIH5"/>
<dbReference type="InterPro" id="IPR001039">
    <property type="entry name" value="MHC_I_a_a1/a2"/>
</dbReference>
<dbReference type="PANTHER" id="PTHR16675">
    <property type="entry name" value="MHC CLASS I-RELATED"/>
    <property type="match status" value="1"/>
</dbReference>
<dbReference type="SMART" id="SM00407">
    <property type="entry name" value="IGc1"/>
    <property type="match status" value="1"/>
</dbReference>
<dbReference type="STRING" id="61819.ENSACIP00000012034"/>
<dbReference type="GO" id="GO:0009897">
    <property type="term" value="C:external side of plasma membrane"/>
    <property type="evidence" value="ECO:0007669"/>
    <property type="project" value="TreeGrafter"/>
</dbReference>
<evidence type="ECO:0000256" key="1">
    <source>
        <dbReference type="ARBA" id="ARBA00023180"/>
    </source>
</evidence>
<evidence type="ECO:0000313" key="5">
    <source>
        <dbReference type="Proteomes" id="UP000261340"/>
    </source>
</evidence>
<sequence length="377" mass="43307">MFHTGVCVPAVLQLCVASHSLRYIYTALSKPVGLPGIHQFTAMGLLDDRIIDYYDSENQMKVPRQEGTQSRKSKEQWFKVNIAILMERMRQIDSDLHVLQWMHGCEGETQPDGTLKYVRGLDMYSYDGNDFLSFDEKNGVWVAPTKEAEATKRKWDGVQVLTEYTKGYLENECIDWLSKFVTYEEQHPRNTSPPEVYLLAKNSMEDTNVRLTCFATGFYPADIVLRIRKNESVLAGEDGLMSSGVLQNEDDTFQRREQVEVLRSDLSAYSCEVIHEASNVSINRVWGKKLSERDIKSLIHTTRIYSNDIRMSFRLEKCSQMVTRREKVVRTEGVALPEGNIADIKDSYKYLEIPQANGNHEDATRKAATAEYLQRVR</sequence>
<dbReference type="PROSITE" id="PS50835">
    <property type="entry name" value="IG_LIKE"/>
    <property type="match status" value="1"/>
</dbReference>
<dbReference type="InterPro" id="IPR011162">
    <property type="entry name" value="MHC_I/II-like_Ag-recog"/>
</dbReference>
<dbReference type="Pfam" id="PF07654">
    <property type="entry name" value="C1-set"/>
    <property type="match status" value="1"/>
</dbReference>
<dbReference type="PANTHER" id="PTHR16675:SF193">
    <property type="entry name" value="LOC571647 PROTEIN-RELATED"/>
    <property type="match status" value="1"/>
</dbReference>
<dbReference type="InterPro" id="IPR007110">
    <property type="entry name" value="Ig-like_dom"/>
</dbReference>
<dbReference type="Gene3D" id="2.60.40.10">
    <property type="entry name" value="Immunoglobulins"/>
    <property type="match status" value="1"/>
</dbReference>
<evidence type="ECO:0000313" key="4">
    <source>
        <dbReference type="Ensembl" id="ENSACIP00000012034.1"/>
    </source>
</evidence>
<dbReference type="Pfam" id="PF00129">
    <property type="entry name" value="MHC_I"/>
    <property type="match status" value="1"/>
</dbReference>
<dbReference type="SUPFAM" id="SSF48726">
    <property type="entry name" value="Immunoglobulin"/>
    <property type="match status" value="1"/>
</dbReference>
<dbReference type="Ensembl" id="ENSACIT00000012376.1">
    <property type="protein sequence ID" value="ENSACIP00000012034.1"/>
    <property type="gene ID" value="ENSACIG00000009292.1"/>
</dbReference>
<dbReference type="InterPro" id="IPR013783">
    <property type="entry name" value="Ig-like_fold"/>
</dbReference>
<dbReference type="InterPro" id="IPR037055">
    <property type="entry name" value="MHC_I-like_Ag-recog_sf"/>
</dbReference>
<dbReference type="InterPro" id="IPR003597">
    <property type="entry name" value="Ig_C1-set"/>
</dbReference>
<evidence type="ECO:0000256" key="2">
    <source>
        <dbReference type="RuleBase" id="RU004439"/>
    </source>
</evidence>
<dbReference type="InterPro" id="IPR011161">
    <property type="entry name" value="MHC_I-like_Ag-recog"/>
</dbReference>
<dbReference type="FunFam" id="3.30.500.10:FF:000005">
    <property type="entry name" value="MHC class I antigen ZKA transcript variant 1"/>
    <property type="match status" value="1"/>
</dbReference>
<protein>
    <recommendedName>
        <fullName evidence="3">Ig-like domain-containing protein</fullName>
    </recommendedName>
</protein>
<dbReference type="Gene3D" id="3.30.500.10">
    <property type="entry name" value="MHC class I-like antigen recognition-like"/>
    <property type="match status" value="1"/>
</dbReference>
<reference evidence="4" key="2">
    <citation type="submission" date="2025-09" db="UniProtKB">
        <authorList>
            <consortium name="Ensembl"/>
        </authorList>
    </citation>
    <scope>IDENTIFICATION</scope>
</reference>
<evidence type="ECO:0000259" key="3">
    <source>
        <dbReference type="PROSITE" id="PS50835"/>
    </source>
</evidence>
<dbReference type="SUPFAM" id="SSF54452">
    <property type="entry name" value="MHC antigen-recognition domain"/>
    <property type="match status" value="1"/>
</dbReference>
<dbReference type="GO" id="GO:0005615">
    <property type="term" value="C:extracellular space"/>
    <property type="evidence" value="ECO:0007669"/>
    <property type="project" value="TreeGrafter"/>
</dbReference>
<name>A0A3Q0RIH5_AMPCI</name>
<dbReference type="PRINTS" id="PR01638">
    <property type="entry name" value="MHCCLASSI"/>
</dbReference>
<organism evidence="4 5">
    <name type="scientific">Amphilophus citrinellus</name>
    <name type="common">Midas cichlid</name>
    <name type="synonym">Cichlasoma citrinellum</name>
    <dbReference type="NCBI Taxonomy" id="61819"/>
    <lineage>
        <taxon>Eukaryota</taxon>
        <taxon>Metazoa</taxon>
        <taxon>Chordata</taxon>
        <taxon>Craniata</taxon>
        <taxon>Vertebrata</taxon>
        <taxon>Euteleostomi</taxon>
        <taxon>Actinopterygii</taxon>
        <taxon>Neopterygii</taxon>
        <taxon>Teleostei</taxon>
        <taxon>Neoteleostei</taxon>
        <taxon>Acanthomorphata</taxon>
        <taxon>Ovalentaria</taxon>
        <taxon>Cichlomorphae</taxon>
        <taxon>Cichliformes</taxon>
        <taxon>Cichlidae</taxon>
        <taxon>New World cichlids</taxon>
        <taxon>Cichlasomatinae</taxon>
        <taxon>Heroini</taxon>
        <taxon>Amphilophus</taxon>
    </lineage>
</organism>
<reference evidence="4" key="1">
    <citation type="submission" date="2025-08" db="UniProtKB">
        <authorList>
            <consortium name="Ensembl"/>
        </authorList>
    </citation>
    <scope>IDENTIFICATION</scope>
</reference>
<dbReference type="InterPro" id="IPR050208">
    <property type="entry name" value="MHC_class-I_related"/>
</dbReference>
<accession>A0A3Q0RIH5</accession>
<feature type="domain" description="Ig-like" evidence="3">
    <location>
        <begin position="194"/>
        <end position="283"/>
    </location>
</feature>